<dbReference type="GO" id="GO:0006508">
    <property type="term" value="P:proteolysis"/>
    <property type="evidence" value="ECO:0007669"/>
    <property type="project" value="UniProtKB-KW"/>
</dbReference>
<dbReference type="Pfam" id="PF02902">
    <property type="entry name" value="Peptidase_C48"/>
    <property type="match status" value="2"/>
</dbReference>
<evidence type="ECO:0000256" key="1">
    <source>
        <dbReference type="ARBA" id="ARBA00005234"/>
    </source>
</evidence>
<feature type="domain" description="Ubiquitin-like protease family profile" evidence="4">
    <location>
        <begin position="140"/>
        <end position="298"/>
    </location>
</feature>
<dbReference type="EnsemblPlants" id="Bo1g022680.1">
    <property type="protein sequence ID" value="Bo1g022680.1"/>
    <property type="gene ID" value="Bo1g022680"/>
</dbReference>
<proteinExistence type="inferred from homology"/>
<evidence type="ECO:0000256" key="2">
    <source>
        <dbReference type="ARBA" id="ARBA00022670"/>
    </source>
</evidence>
<keyword evidence="6" id="KW-1185">Reference proteome</keyword>
<dbReference type="Gramene" id="Bo1g022680.1">
    <property type="protein sequence ID" value="Bo1g022680.1"/>
    <property type="gene ID" value="Bo1g022680"/>
</dbReference>
<keyword evidence="3" id="KW-0378">Hydrolase</keyword>
<evidence type="ECO:0000256" key="3">
    <source>
        <dbReference type="ARBA" id="ARBA00022801"/>
    </source>
</evidence>
<dbReference type="PROSITE" id="PS50600">
    <property type="entry name" value="ULP_PROTEASE"/>
    <property type="match status" value="1"/>
</dbReference>
<dbReference type="OMA" id="LAVAYYC"/>
<dbReference type="AlphaFoldDB" id="A0A0D3A4P8"/>
<sequence length="350" mass="40045">MPSIQTHQSSIHLFLAVAYYCHRSLKPCLHHPLRATIVCQASPFMLLPSMLSQLQLPPTLHPPLLFKEQNTHGVVDLTATKDVESHVPSLDENHLANELSKSPIIHALTLISPLPGLEWDLFYNTISTKTNVYHTTPSSLDFSNKFLLDLAKPKQWTSTRHMEVLIHMLAARHSTHLLTEKSAFTTPLLPAYICDSWADFAPCRKRSTFVWDERLVDIVLHQGKKWMEDIHTIYTPMLWNCKHWVGLAINLDMGKVAMCELTQFSRLKEFVWRRIPDLYNNSRFCDCGPVSMKFLEMHTLGDPAPHMSGITDQTVDDFRKQYALDIYKTIVMPAFSAYAVYSESLSPPFV</sequence>
<dbReference type="Proteomes" id="UP000032141">
    <property type="component" value="Chromosome C1"/>
</dbReference>
<comment type="similarity">
    <text evidence="1">Belongs to the peptidase C48 family.</text>
</comment>
<accession>A0A0D3A4P8</accession>
<keyword evidence="2" id="KW-0645">Protease</keyword>
<dbReference type="InterPro" id="IPR003653">
    <property type="entry name" value="Peptidase_C48_C"/>
</dbReference>
<name>A0A0D3A4P8_BRAOL</name>
<evidence type="ECO:0000259" key="4">
    <source>
        <dbReference type="PROSITE" id="PS50600"/>
    </source>
</evidence>
<organism evidence="5 6">
    <name type="scientific">Brassica oleracea var. oleracea</name>
    <dbReference type="NCBI Taxonomy" id="109376"/>
    <lineage>
        <taxon>Eukaryota</taxon>
        <taxon>Viridiplantae</taxon>
        <taxon>Streptophyta</taxon>
        <taxon>Embryophyta</taxon>
        <taxon>Tracheophyta</taxon>
        <taxon>Spermatophyta</taxon>
        <taxon>Magnoliopsida</taxon>
        <taxon>eudicotyledons</taxon>
        <taxon>Gunneridae</taxon>
        <taxon>Pentapetalae</taxon>
        <taxon>rosids</taxon>
        <taxon>malvids</taxon>
        <taxon>Brassicales</taxon>
        <taxon>Brassicaceae</taxon>
        <taxon>Brassiceae</taxon>
        <taxon>Brassica</taxon>
    </lineage>
</organism>
<dbReference type="GO" id="GO:0008234">
    <property type="term" value="F:cysteine-type peptidase activity"/>
    <property type="evidence" value="ECO:0007669"/>
    <property type="project" value="InterPro"/>
</dbReference>
<dbReference type="Gene3D" id="3.40.395.10">
    <property type="entry name" value="Adenoviral Proteinase, Chain A"/>
    <property type="match status" value="1"/>
</dbReference>
<evidence type="ECO:0000313" key="6">
    <source>
        <dbReference type="Proteomes" id="UP000032141"/>
    </source>
</evidence>
<dbReference type="SUPFAM" id="SSF54001">
    <property type="entry name" value="Cysteine proteinases"/>
    <property type="match status" value="1"/>
</dbReference>
<dbReference type="HOGENOM" id="CLU_793086_0_0_1"/>
<protein>
    <recommendedName>
        <fullName evidence="4">Ubiquitin-like protease family profile domain-containing protein</fullName>
    </recommendedName>
</protein>
<reference evidence="5" key="2">
    <citation type="submission" date="2015-03" db="UniProtKB">
        <authorList>
            <consortium name="EnsemblPlants"/>
        </authorList>
    </citation>
    <scope>IDENTIFICATION</scope>
</reference>
<dbReference type="InterPro" id="IPR038765">
    <property type="entry name" value="Papain-like_cys_pep_sf"/>
</dbReference>
<evidence type="ECO:0000313" key="5">
    <source>
        <dbReference type="EnsemblPlants" id="Bo1g022680.1"/>
    </source>
</evidence>
<reference evidence="5 6" key="1">
    <citation type="journal article" date="2014" name="Genome Biol.">
        <title>Transcriptome and methylome profiling reveals relics of genome dominance in the mesopolyploid Brassica oleracea.</title>
        <authorList>
            <person name="Parkin I.A."/>
            <person name="Koh C."/>
            <person name="Tang H."/>
            <person name="Robinson S.J."/>
            <person name="Kagale S."/>
            <person name="Clarke W.E."/>
            <person name="Town C.D."/>
            <person name="Nixon J."/>
            <person name="Krishnakumar V."/>
            <person name="Bidwell S.L."/>
            <person name="Denoeud F."/>
            <person name="Belcram H."/>
            <person name="Links M.G."/>
            <person name="Just J."/>
            <person name="Clarke C."/>
            <person name="Bender T."/>
            <person name="Huebert T."/>
            <person name="Mason A.S."/>
            <person name="Pires J.C."/>
            <person name="Barker G."/>
            <person name="Moore J."/>
            <person name="Walley P.G."/>
            <person name="Manoli S."/>
            <person name="Batley J."/>
            <person name="Edwards D."/>
            <person name="Nelson M.N."/>
            <person name="Wang X."/>
            <person name="Paterson A.H."/>
            <person name="King G."/>
            <person name="Bancroft I."/>
            <person name="Chalhoub B."/>
            <person name="Sharpe A.G."/>
        </authorList>
    </citation>
    <scope>NUCLEOTIDE SEQUENCE</scope>
    <source>
        <strain evidence="5 6">cv. TO1000</strain>
    </source>
</reference>